<name>A0ABR2UB91_9ROSI</name>
<dbReference type="Proteomes" id="UP001396334">
    <property type="component" value="Unassembled WGS sequence"/>
</dbReference>
<evidence type="ECO:0008006" key="7">
    <source>
        <dbReference type="Google" id="ProtNLM"/>
    </source>
</evidence>
<evidence type="ECO:0000313" key="6">
    <source>
        <dbReference type="Proteomes" id="UP001396334"/>
    </source>
</evidence>
<protein>
    <recommendedName>
        <fullName evidence="7">Prefoldin subunit 1</fullName>
    </recommendedName>
</protein>
<feature type="coiled-coil region" evidence="3">
    <location>
        <begin position="89"/>
        <end position="130"/>
    </location>
</feature>
<feature type="region of interest" description="Disordered" evidence="4">
    <location>
        <begin position="270"/>
        <end position="289"/>
    </location>
</feature>
<feature type="region of interest" description="Disordered" evidence="4">
    <location>
        <begin position="174"/>
        <end position="207"/>
    </location>
</feature>
<dbReference type="PANTHER" id="PTHR20903">
    <property type="entry name" value="PREFOLDIN SUBUNIT 1-RELATED"/>
    <property type="match status" value="1"/>
</dbReference>
<feature type="region of interest" description="Disordered" evidence="4">
    <location>
        <begin position="420"/>
        <end position="447"/>
    </location>
</feature>
<evidence type="ECO:0000256" key="1">
    <source>
        <dbReference type="ARBA" id="ARBA00008045"/>
    </source>
</evidence>
<dbReference type="Gene3D" id="3.60.10.10">
    <property type="entry name" value="Endonuclease/exonuclease/phosphatase"/>
    <property type="match status" value="1"/>
</dbReference>
<evidence type="ECO:0000313" key="5">
    <source>
        <dbReference type="EMBL" id="KAK9046874.1"/>
    </source>
</evidence>
<comment type="caution">
    <text evidence="5">The sequence shown here is derived from an EMBL/GenBank/DDBJ whole genome shotgun (WGS) entry which is preliminary data.</text>
</comment>
<gene>
    <name evidence="5" type="ORF">V6N11_052747</name>
</gene>
<dbReference type="InterPro" id="IPR009053">
    <property type="entry name" value="Prefoldin"/>
</dbReference>
<dbReference type="Gene3D" id="1.10.287.370">
    <property type="match status" value="1"/>
</dbReference>
<keyword evidence="6" id="KW-1185">Reference proteome</keyword>
<organism evidence="5 6">
    <name type="scientific">Hibiscus sabdariffa</name>
    <name type="common">roselle</name>
    <dbReference type="NCBI Taxonomy" id="183260"/>
    <lineage>
        <taxon>Eukaryota</taxon>
        <taxon>Viridiplantae</taxon>
        <taxon>Streptophyta</taxon>
        <taxon>Embryophyta</taxon>
        <taxon>Tracheophyta</taxon>
        <taxon>Spermatophyta</taxon>
        <taxon>Magnoliopsida</taxon>
        <taxon>eudicotyledons</taxon>
        <taxon>Gunneridae</taxon>
        <taxon>Pentapetalae</taxon>
        <taxon>rosids</taxon>
        <taxon>malvids</taxon>
        <taxon>Malvales</taxon>
        <taxon>Malvaceae</taxon>
        <taxon>Malvoideae</taxon>
        <taxon>Hibiscus</taxon>
    </lineage>
</organism>
<proteinExistence type="inferred from homology"/>
<dbReference type="PANTHER" id="PTHR20903:SF0">
    <property type="entry name" value="PREFOLDIN SUBUNIT 1"/>
    <property type="match status" value="1"/>
</dbReference>
<evidence type="ECO:0000256" key="3">
    <source>
        <dbReference type="SAM" id="Coils"/>
    </source>
</evidence>
<dbReference type="SUPFAM" id="SSF56219">
    <property type="entry name" value="DNase I-like"/>
    <property type="match status" value="1"/>
</dbReference>
<evidence type="ECO:0000256" key="4">
    <source>
        <dbReference type="SAM" id="MobiDB-lite"/>
    </source>
</evidence>
<dbReference type="InterPro" id="IPR036691">
    <property type="entry name" value="Endo/exonu/phosph_ase_sf"/>
</dbReference>
<keyword evidence="2" id="KW-0143">Chaperone</keyword>
<dbReference type="SUPFAM" id="SSF46579">
    <property type="entry name" value="Prefoldin"/>
    <property type="match status" value="1"/>
</dbReference>
<dbReference type="InterPro" id="IPR002777">
    <property type="entry name" value="PFD_beta-like"/>
</dbReference>
<evidence type="ECO:0000256" key="2">
    <source>
        <dbReference type="ARBA" id="ARBA00023186"/>
    </source>
</evidence>
<accession>A0ABR2UB91</accession>
<dbReference type="Pfam" id="PF01920">
    <property type="entry name" value="Prefoldin_2"/>
    <property type="match status" value="1"/>
</dbReference>
<keyword evidence="3" id="KW-0175">Coiled coil</keyword>
<dbReference type="CDD" id="cd23164">
    <property type="entry name" value="Prefoldin_1"/>
    <property type="match status" value="1"/>
</dbReference>
<comment type="similarity">
    <text evidence="1">Belongs to the prefoldin subunit beta family.</text>
</comment>
<feature type="compositionally biased region" description="Low complexity" evidence="4">
    <location>
        <begin position="429"/>
        <end position="446"/>
    </location>
</feature>
<feature type="region of interest" description="Disordered" evidence="4">
    <location>
        <begin position="235"/>
        <end position="263"/>
    </location>
</feature>
<feature type="region of interest" description="Disordered" evidence="4">
    <location>
        <begin position="597"/>
        <end position="617"/>
    </location>
</feature>
<dbReference type="EMBL" id="JBBPBN010000001">
    <property type="protein sequence ID" value="KAK9046874.1"/>
    <property type="molecule type" value="Genomic_DNA"/>
</dbReference>
<reference evidence="5 6" key="1">
    <citation type="journal article" date="2024" name="G3 (Bethesda)">
        <title>Genome assembly of Hibiscus sabdariffa L. provides insights into metabolisms of medicinal natural products.</title>
        <authorList>
            <person name="Kim T."/>
        </authorList>
    </citation>
    <scope>NUCLEOTIDE SEQUENCE [LARGE SCALE GENOMIC DNA]</scope>
    <source>
        <strain evidence="5">TK-2024</strain>
        <tissue evidence="5">Old leaves</tissue>
    </source>
</reference>
<sequence>MSRKDPYRSQVLHPDMADEINKTAFIEIQGRMVELTGKLKQVQNQMRTKEGEKKRAFLTLEELRQVPDDTNTYKSIGRTFVLEPKAVLMNEQEQKLKDSESAIGSLQTSKEYMEKQLAEVENNLRELLQQDPGLARQIMSMSVDLKEIRKGIDYQLAGDIRVAQATGYGFGINCSIKDPEEESESKTSSRRSSGQRNEFLTKTPPRGKLRTVAASTKAIFKGTTHPNQLLGAFPKGALGSGRHTPVEQPRAKTGTRRDDRGNIPFVEKAGDKIQSPPMEPTEPRASEGLGSSTRVYQLLEKGCVKRRGFHKTKNLTSRDWIVGVMKQLYDLEFIQKALLSDGINAKVARWGGLGRKMVCHCPFDFSVAKLLVRAESPRDIPSSISVRSLGRLYVIKICVDDYSKEELSFADVWPNEKHSNGVDVESNDSRSSPSSSPSVRTSPSLPHFQDSGLAPNIVQRCECNGNNEALIQLSMGQTSELVVARQCPNRNGFFNPAYRRAIRLSIRGSLEEPELLEEAASPGTKKRKSVFMKEALAVYENTLVCVCGDFNIYLHAEEKVGGPINIAAMEMFRDFIQECCLVDLSLKGGSFTWSNRRDPPTLVRKEENRGDSVAESR</sequence>